<proteinExistence type="inferred from homology"/>
<evidence type="ECO:0000313" key="3">
    <source>
        <dbReference type="Proteomes" id="UP001185659"/>
    </source>
</evidence>
<dbReference type="SUPFAM" id="SSF52096">
    <property type="entry name" value="ClpP/crotonase"/>
    <property type="match status" value="1"/>
</dbReference>
<comment type="caution">
    <text evidence="2">The sequence shown here is derived from an EMBL/GenBank/DDBJ whole genome shotgun (WGS) entry which is preliminary data.</text>
</comment>
<name>A0ABU4ARG4_9HYPH</name>
<dbReference type="PANTHER" id="PTHR42964">
    <property type="entry name" value="ENOYL-COA HYDRATASE"/>
    <property type="match status" value="1"/>
</dbReference>
<dbReference type="InterPro" id="IPR014748">
    <property type="entry name" value="Enoyl-CoA_hydra_C"/>
</dbReference>
<organism evidence="2 3">
    <name type="scientific">Nitratireductor aquimarinus</name>
    <dbReference type="NCBI Taxonomy" id="889300"/>
    <lineage>
        <taxon>Bacteria</taxon>
        <taxon>Pseudomonadati</taxon>
        <taxon>Pseudomonadota</taxon>
        <taxon>Alphaproteobacteria</taxon>
        <taxon>Hyphomicrobiales</taxon>
        <taxon>Phyllobacteriaceae</taxon>
        <taxon>Nitratireductor</taxon>
    </lineage>
</organism>
<dbReference type="Gene3D" id="3.90.226.10">
    <property type="entry name" value="2-enoyl-CoA Hydratase, Chain A, domain 1"/>
    <property type="match status" value="1"/>
</dbReference>
<dbReference type="Gene3D" id="1.10.12.10">
    <property type="entry name" value="Lyase 2-enoyl-coa Hydratase, Chain A, domain 2"/>
    <property type="match status" value="1"/>
</dbReference>
<accession>A0ABU4ARG4</accession>
<dbReference type="InterPro" id="IPR051683">
    <property type="entry name" value="Enoyl-CoA_Hydratase/Isomerase"/>
</dbReference>
<keyword evidence="3" id="KW-1185">Reference proteome</keyword>
<sequence>MTVQSQQNEAGLRVSRSNGIATILISREAKMNAMSQAMWRSMIDLVGELEADDTVRVLVLRGAGDNFCAGADVSEFDTVRRDAETARSYEMLNAGAFAAIRNTHLPTIAAISGVCFGGGFGLAAACDLRIASPDALFSVPAARLGLAYPVEAMGDIVATAGAQMARYLAFSGARIDAARARECGFLLEVVPSDVLISRATDLAATIARNAPLSIRASKVSISAALTCNTQEAEHAQALGDITFESADYAEGRRAFRERRPPHFAGR</sequence>
<dbReference type="Pfam" id="PF00378">
    <property type="entry name" value="ECH_1"/>
    <property type="match status" value="1"/>
</dbReference>
<evidence type="ECO:0000256" key="1">
    <source>
        <dbReference type="ARBA" id="ARBA00005254"/>
    </source>
</evidence>
<evidence type="ECO:0000313" key="2">
    <source>
        <dbReference type="EMBL" id="MDV6228839.1"/>
    </source>
</evidence>
<dbReference type="PANTHER" id="PTHR42964:SF1">
    <property type="entry name" value="POLYKETIDE BIOSYNTHESIS ENOYL-COA HYDRATASE PKSH-RELATED"/>
    <property type="match status" value="1"/>
</dbReference>
<gene>
    <name evidence="2" type="ORF">R2G56_21335</name>
</gene>
<dbReference type="InterPro" id="IPR029045">
    <property type="entry name" value="ClpP/crotonase-like_dom_sf"/>
</dbReference>
<dbReference type="CDD" id="cd06558">
    <property type="entry name" value="crotonase-like"/>
    <property type="match status" value="1"/>
</dbReference>
<dbReference type="Proteomes" id="UP001185659">
    <property type="component" value="Unassembled WGS sequence"/>
</dbReference>
<dbReference type="RefSeq" id="WP_317562538.1">
    <property type="nucleotide sequence ID" value="NZ_JAWLIP010000013.1"/>
</dbReference>
<reference evidence="2 3" key="1">
    <citation type="submission" date="2023-10" db="EMBL/GenBank/DDBJ databases">
        <authorList>
            <person name="Venkata Ramana C."/>
            <person name="Sasikala C."/>
            <person name="Dhurka M."/>
        </authorList>
    </citation>
    <scope>NUCLEOTIDE SEQUENCE [LARGE SCALE GENOMIC DNA]</scope>
    <source>
        <strain evidence="2 3">KCTC 32151</strain>
    </source>
</reference>
<protein>
    <submittedName>
        <fullName evidence="2">Enoyl-CoA hydratase-related protein</fullName>
    </submittedName>
</protein>
<dbReference type="EMBL" id="JAWLIP010000013">
    <property type="protein sequence ID" value="MDV6228839.1"/>
    <property type="molecule type" value="Genomic_DNA"/>
</dbReference>
<comment type="similarity">
    <text evidence="1">Belongs to the enoyl-CoA hydratase/isomerase family.</text>
</comment>
<dbReference type="InterPro" id="IPR001753">
    <property type="entry name" value="Enoyl-CoA_hydra/iso"/>
</dbReference>